<accession>A0A0L8G474</accession>
<dbReference type="AlphaFoldDB" id="A0A0L8G474"/>
<reference evidence="2" key="1">
    <citation type="submission" date="2015-07" db="EMBL/GenBank/DDBJ databases">
        <title>MeaNS - Measles Nucleotide Surveillance Program.</title>
        <authorList>
            <person name="Tran T."/>
            <person name="Druce J."/>
        </authorList>
    </citation>
    <scope>NUCLEOTIDE SEQUENCE</scope>
    <source>
        <strain evidence="2">UCB-OBI-ISO-001</strain>
        <tissue evidence="2">Gonad</tissue>
    </source>
</reference>
<name>A0A0L8G474_OCTBM</name>
<evidence type="ECO:0000313" key="2">
    <source>
        <dbReference type="EMBL" id="KOF71629.1"/>
    </source>
</evidence>
<organism evidence="2">
    <name type="scientific">Octopus bimaculoides</name>
    <name type="common">California two-spotted octopus</name>
    <dbReference type="NCBI Taxonomy" id="37653"/>
    <lineage>
        <taxon>Eukaryota</taxon>
        <taxon>Metazoa</taxon>
        <taxon>Spiralia</taxon>
        <taxon>Lophotrochozoa</taxon>
        <taxon>Mollusca</taxon>
        <taxon>Cephalopoda</taxon>
        <taxon>Coleoidea</taxon>
        <taxon>Octopodiformes</taxon>
        <taxon>Octopoda</taxon>
        <taxon>Incirrata</taxon>
        <taxon>Octopodidae</taxon>
        <taxon>Octopus</taxon>
    </lineage>
</organism>
<dbReference type="EMBL" id="KQ424080">
    <property type="protein sequence ID" value="KOF71629.1"/>
    <property type="molecule type" value="Genomic_DNA"/>
</dbReference>
<gene>
    <name evidence="2" type="ORF">OCBIM_22000815mg</name>
</gene>
<evidence type="ECO:0000256" key="1">
    <source>
        <dbReference type="SAM" id="MobiDB-lite"/>
    </source>
</evidence>
<protein>
    <submittedName>
        <fullName evidence="2">Uncharacterized protein</fullName>
    </submittedName>
</protein>
<sequence>MRRFDAEYKKLREKEMVLTDSNKYLQKMIEQSEKQLKEKESQIETRQGLDEKQVEYLR</sequence>
<feature type="region of interest" description="Disordered" evidence="1">
    <location>
        <begin position="38"/>
        <end position="58"/>
    </location>
</feature>
<proteinExistence type="predicted"/>